<reference evidence="2 3" key="1">
    <citation type="submission" date="2018-07" db="EMBL/GenBank/DDBJ databases">
        <title>Dyadobacter roseus sp. nov., isolated from rose rhizosphere soil.</title>
        <authorList>
            <person name="Chen L."/>
        </authorList>
    </citation>
    <scope>NUCLEOTIDE SEQUENCE [LARGE SCALE GENOMIC DNA]</scope>
    <source>
        <strain evidence="2 3">RS19</strain>
    </source>
</reference>
<evidence type="ECO:0000313" key="3">
    <source>
        <dbReference type="Proteomes" id="UP000256373"/>
    </source>
</evidence>
<feature type="signal peptide" evidence="1">
    <location>
        <begin position="1"/>
        <end position="21"/>
    </location>
</feature>
<evidence type="ECO:0008006" key="4">
    <source>
        <dbReference type="Google" id="ProtNLM"/>
    </source>
</evidence>
<comment type="caution">
    <text evidence="2">The sequence shown here is derived from an EMBL/GenBank/DDBJ whole genome shotgun (WGS) entry which is preliminary data.</text>
</comment>
<keyword evidence="3" id="KW-1185">Reference proteome</keyword>
<dbReference type="RefSeq" id="WP_115833157.1">
    <property type="nucleotide sequence ID" value="NZ_QNUL01000024.1"/>
</dbReference>
<feature type="chain" id="PRO_5017632537" description="Outer membrane protein beta-barrel domain-containing protein" evidence="1">
    <location>
        <begin position="22"/>
        <end position="232"/>
    </location>
</feature>
<sequence length="232" mass="25673">MKKIFLLALLIGFGTIGTLQAQFTGKKFIEGNAFINFKQNNNDSPDLSTNEYGYNFNISLAKFRTETRASGLRISNSLGGGKSFYSSNSNGTGPLIEKSGLRSIGFGVGHFWQFYKHFNEHVGIFGGPSVDLGYSNSKNYNPDGGYLQENKSNKINLGLNLSAGIYYNLSEKWWVTASIAFANPVGITYENINYSNIAGMNESTKVNQLEYQLTPTFTFPSVGLGVRYFYGR</sequence>
<accession>A0A3D8Y6J3</accession>
<dbReference type="EMBL" id="QNUL01000024">
    <property type="protein sequence ID" value="REA57858.1"/>
    <property type="molecule type" value="Genomic_DNA"/>
</dbReference>
<keyword evidence="1" id="KW-0732">Signal</keyword>
<evidence type="ECO:0000256" key="1">
    <source>
        <dbReference type="SAM" id="SignalP"/>
    </source>
</evidence>
<proteinExistence type="predicted"/>
<gene>
    <name evidence="2" type="ORF">DSL64_22285</name>
</gene>
<dbReference type="AlphaFoldDB" id="A0A3D8Y6J3"/>
<organism evidence="2 3">
    <name type="scientific">Dyadobacter luteus</name>
    <dbReference type="NCBI Taxonomy" id="2259619"/>
    <lineage>
        <taxon>Bacteria</taxon>
        <taxon>Pseudomonadati</taxon>
        <taxon>Bacteroidota</taxon>
        <taxon>Cytophagia</taxon>
        <taxon>Cytophagales</taxon>
        <taxon>Spirosomataceae</taxon>
        <taxon>Dyadobacter</taxon>
    </lineage>
</organism>
<protein>
    <recommendedName>
        <fullName evidence="4">Outer membrane protein beta-barrel domain-containing protein</fullName>
    </recommendedName>
</protein>
<dbReference type="OrthoDB" id="949623at2"/>
<name>A0A3D8Y6J3_9BACT</name>
<dbReference type="Proteomes" id="UP000256373">
    <property type="component" value="Unassembled WGS sequence"/>
</dbReference>
<evidence type="ECO:0000313" key="2">
    <source>
        <dbReference type="EMBL" id="REA57858.1"/>
    </source>
</evidence>